<reference evidence="2 4" key="2">
    <citation type="submission" date="2024-06" db="EMBL/GenBank/DDBJ databases">
        <title>Genomic Encyclopedia of Type Strains, Phase IV (KMG-IV): sequencing the most valuable type-strain genomes for metagenomic binning, comparative biology and taxonomic classification.</title>
        <authorList>
            <person name="Goeker M."/>
        </authorList>
    </citation>
    <scope>NUCLEOTIDE SEQUENCE [LARGE SCALE GENOMIC DNA]</scope>
    <source>
        <strain evidence="2 4">DSM 19261</strain>
    </source>
</reference>
<dbReference type="GO" id="GO:0006355">
    <property type="term" value="P:regulation of DNA-templated transcription"/>
    <property type="evidence" value="ECO:0007669"/>
    <property type="project" value="InterPro"/>
</dbReference>
<dbReference type="Proteomes" id="UP001549200">
    <property type="component" value="Unassembled WGS sequence"/>
</dbReference>
<organism evidence="1 3">
    <name type="scientific">Enterocloster citroniae</name>
    <dbReference type="NCBI Taxonomy" id="358743"/>
    <lineage>
        <taxon>Bacteria</taxon>
        <taxon>Bacillati</taxon>
        <taxon>Bacillota</taxon>
        <taxon>Clostridia</taxon>
        <taxon>Lachnospirales</taxon>
        <taxon>Lachnospiraceae</taxon>
        <taxon>Enterocloster</taxon>
    </lineage>
</organism>
<dbReference type="SUPFAM" id="SSF63520">
    <property type="entry name" value="PTS-regulatory domain, PRD"/>
    <property type="match status" value="1"/>
</dbReference>
<keyword evidence="4" id="KW-1185">Reference proteome</keyword>
<dbReference type="EMBL" id="JBEPLZ010000013">
    <property type="protein sequence ID" value="MET3571818.1"/>
    <property type="molecule type" value="Genomic_DNA"/>
</dbReference>
<dbReference type="GeneID" id="93164715"/>
<dbReference type="Gene3D" id="1.10.1790.10">
    <property type="entry name" value="PRD domain"/>
    <property type="match status" value="1"/>
</dbReference>
<dbReference type="AlphaFoldDB" id="A0AA41FFY8"/>
<dbReference type="RefSeq" id="WP_147329394.1">
    <property type="nucleotide sequence ID" value="NZ_CABJDD010000001.1"/>
</dbReference>
<name>A0AA41FFY8_9FIRM</name>
<dbReference type="EMBL" id="WQPS01000014">
    <property type="protein sequence ID" value="MBT9810739.1"/>
    <property type="molecule type" value="Genomic_DNA"/>
</dbReference>
<accession>A0AA41FFY8</accession>
<evidence type="ECO:0000313" key="4">
    <source>
        <dbReference type="Proteomes" id="UP001549200"/>
    </source>
</evidence>
<dbReference type="InterPro" id="IPR036634">
    <property type="entry name" value="PRD_sf"/>
</dbReference>
<evidence type="ECO:0000313" key="3">
    <source>
        <dbReference type="Proteomes" id="UP000708338"/>
    </source>
</evidence>
<sequence length="128" mass="14548">MYIEEENGMCRQRELMERLKILEESGMISSRVSAFCMDAAEIILGEKEDADGEKLSMLITHLAMAGDRMEKEDDREMEISPEVLEGVRQEAVYPRALCVSQQILKGTALKFTQTEADFLTVHLCNILM</sequence>
<evidence type="ECO:0000313" key="2">
    <source>
        <dbReference type="EMBL" id="MET3571818.1"/>
    </source>
</evidence>
<evidence type="ECO:0000313" key="1">
    <source>
        <dbReference type="EMBL" id="MBT9810739.1"/>
    </source>
</evidence>
<dbReference type="Proteomes" id="UP000708338">
    <property type="component" value="Unassembled WGS sequence"/>
</dbReference>
<comment type="caution">
    <text evidence="1">The sequence shown here is derived from an EMBL/GenBank/DDBJ whole genome shotgun (WGS) entry which is preliminary data.</text>
</comment>
<gene>
    <name evidence="2" type="ORF">ABID13_003469</name>
    <name evidence="1" type="ORF">GPL26_13975</name>
</gene>
<proteinExistence type="predicted"/>
<reference evidence="1" key="1">
    <citation type="journal article" date="2021" name="Gut Microbes">
        <title>A synthetic consortium of 100 gut commensals modulates the composition and function in a colon model of the microbiome of elderly subjects.</title>
        <authorList>
            <person name="Perez M."/>
            <person name="Ntemiri A."/>
            <person name="Tan H."/>
            <person name="Harris H.M.B."/>
            <person name="Roager H.M."/>
            <person name="Ribiere C."/>
            <person name="O'Toole P.W."/>
        </authorList>
    </citation>
    <scope>NUCLEOTIDE SEQUENCE</scope>
    <source>
        <strain evidence="1">MCC335</strain>
    </source>
</reference>
<protein>
    <submittedName>
        <fullName evidence="1">PRD domain-containing protein</fullName>
    </submittedName>
</protein>